<dbReference type="CDD" id="cd18103">
    <property type="entry name" value="SpoU-like_RlmB"/>
    <property type="match status" value="1"/>
</dbReference>
<dbReference type="Proteomes" id="UP000808337">
    <property type="component" value="Unassembled WGS sequence"/>
</dbReference>
<dbReference type="AlphaFoldDB" id="A0A9D7XS47"/>
<dbReference type="GO" id="GO:0003723">
    <property type="term" value="F:RNA binding"/>
    <property type="evidence" value="ECO:0007669"/>
    <property type="project" value="InterPro"/>
</dbReference>
<keyword evidence="1" id="KW-0489">Methyltransferase</keyword>
<evidence type="ECO:0000256" key="1">
    <source>
        <dbReference type="ARBA" id="ARBA00022603"/>
    </source>
</evidence>
<dbReference type="GO" id="GO:0032259">
    <property type="term" value="P:methylation"/>
    <property type="evidence" value="ECO:0007669"/>
    <property type="project" value="UniProtKB-KW"/>
</dbReference>
<dbReference type="Gene3D" id="3.40.1280.10">
    <property type="match status" value="1"/>
</dbReference>
<dbReference type="SUPFAM" id="SSF75217">
    <property type="entry name" value="alpha/beta knot"/>
    <property type="match status" value="1"/>
</dbReference>
<dbReference type="Pfam" id="PF08032">
    <property type="entry name" value="SpoU_sub_bind"/>
    <property type="match status" value="1"/>
</dbReference>
<dbReference type="GO" id="GO:0008173">
    <property type="term" value="F:RNA methyltransferase activity"/>
    <property type="evidence" value="ECO:0007669"/>
    <property type="project" value="InterPro"/>
</dbReference>
<accession>A0A9D7XS47</accession>
<dbReference type="GO" id="GO:0005829">
    <property type="term" value="C:cytosol"/>
    <property type="evidence" value="ECO:0007669"/>
    <property type="project" value="TreeGrafter"/>
</dbReference>
<dbReference type="SMART" id="SM00967">
    <property type="entry name" value="SpoU_sub_bind"/>
    <property type="match status" value="1"/>
</dbReference>
<dbReference type="SUPFAM" id="SSF55315">
    <property type="entry name" value="L30e-like"/>
    <property type="match status" value="1"/>
</dbReference>
<organism evidence="4 5">
    <name type="scientific">Candidatus Opimibacter skivensis</name>
    <dbReference type="NCBI Taxonomy" id="2982028"/>
    <lineage>
        <taxon>Bacteria</taxon>
        <taxon>Pseudomonadati</taxon>
        <taxon>Bacteroidota</taxon>
        <taxon>Saprospiria</taxon>
        <taxon>Saprospirales</taxon>
        <taxon>Saprospiraceae</taxon>
        <taxon>Candidatus Opimibacter</taxon>
    </lineage>
</organism>
<evidence type="ECO:0000256" key="2">
    <source>
        <dbReference type="ARBA" id="ARBA00022679"/>
    </source>
</evidence>
<dbReference type="InterPro" id="IPR004441">
    <property type="entry name" value="rRNA_MeTrfase_TrmH"/>
</dbReference>
<protein>
    <submittedName>
        <fullName evidence="4">23S rRNA (Guanosine(2251)-2'-O)-methyltransferase RlmB</fullName>
    </submittedName>
</protein>
<dbReference type="InterPro" id="IPR029064">
    <property type="entry name" value="Ribosomal_eL30-like_sf"/>
</dbReference>
<gene>
    <name evidence="4" type="primary">rlmB</name>
    <name evidence="4" type="ORF">IPP15_20215</name>
</gene>
<dbReference type="Pfam" id="PF00588">
    <property type="entry name" value="SpoU_methylase"/>
    <property type="match status" value="1"/>
</dbReference>
<reference evidence="4 5" key="1">
    <citation type="submission" date="2020-10" db="EMBL/GenBank/DDBJ databases">
        <title>Connecting structure to function with the recovery of over 1000 high-quality activated sludge metagenome-assembled genomes encoding full-length rRNA genes using long-read sequencing.</title>
        <authorList>
            <person name="Singleton C.M."/>
            <person name="Petriglieri F."/>
            <person name="Kristensen J.M."/>
            <person name="Kirkegaard R.H."/>
            <person name="Michaelsen T.Y."/>
            <person name="Andersen M.H."/>
            <person name="Karst S.M."/>
            <person name="Dueholm M.S."/>
            <person name="Nielsen P.H."/>
            <person name="Albertsen M."/>
        </authorList>
    </citation>
    <scope>NUCLEOTIDE SEQUENCE [LARGE SCALE GENOMIC DNA]</scope>
    <source>
        <strain evidence="4">Ribe_18-Q3-R11-54_MAXAC.273</strain>
    </source>
</reference>
<dbReference type="GO" id="GO:0006396">
    <property type="term" value="P:RNA processing"/>
    <property type="evidence" value="ECO:0007669"/>
    <property type="project" value="InterPro"/>
</dbReference>
<evidence type="ECO:0000313" key="4">
    <source>
        <dbReference type="EMBL" id="MBK9984656.1"/>
    </source>
</evidence>
<sequence length="244" mass="26589">MTKKGNWVIIGRHTVIEAIDSGQPIDKVLIDRQANLNEVVEKCQKLEIPVQKVPKEKLDKFGANHQGIAAFRSQVEYTSLEDLVPHLFDQGIIPLLMMLDRVTDVGNFGAISRSVEVLGADGLVFPAKETAQLNADAVKRSSGALLRIPLCRVRDLVSAVRFLKESGVTVIAADGRGTTPLHEVDFKQPMAIIMGSEGQGVAPELLRIVDHIVVIPQAGEMDSLNVSVAAGIMLYEAQRQRLPV</sequence>
<comment type="caution">
    <text evidence="4">The sequence shown here is derived from an EMBL/GenBank/DDBJ whole genome shotgun (WGS) entry which is preliminary data.</text>
</comment>
<dbReference type="EMBL" id="JADKGY010000030">
    <property type="protein sequence ID" value="MBK9984656.1"/>
    <property type="molecule type" value="Genomic_DNA"/>
</dbReference>
<dbReference type="InterPro" id="IPR029026">
    <property type="entry name" value="tRNA_m1G_MTases_N"/>
</dbReference>
<dbReference type="InterPro" id="IPR013123">
    <property type="entry name" value="SpoU_subst-bd"/>
</dbReference>
<dbReference type="NCBIfam" id="TIGR00186">
    <property type="entry name" value="rRNA_methyl_3"/>
    <property type="match status" value="1"/>
</dbReference>
<proteinExistence type="predicted"/>
<evidence type="ECO:0000259" key="3">
    <source>
        <dbReference type="SMART" id="SM00967"/>
    </source>
</evidence>
<dbReference type="PANTHER" id="PTHR46429:SF1">
    <property type="entry name" value="23S RRNA (GUANOSINE-2'-O-)-METHYLTRANSFERASE RLMB"/>
    <property type="match status" value="1"/>
</dbReference>
<dbReference type="InterPro" id="IPR001537">
    <property type="entry name" value="SpoU_MeTrfase"/>
</dbReference>
<evidence type="ECO:0000313" key="5">
    <source>
        <dbReference type="Proteomes" id="UP000808337"/>
    </source>
</evidence>
<dbReference type="PANTHER" id="PTHR46429">
    <property type="entry name" value="23S RRNA (GUANOSINE-2'-O-)-METHYLTRANSFERASE RLMB"/>
    <property type="match status" value="1"/>
</dbReference>
<dbReference type="InterPro" id="IPR029028">
    <property type="entry name" value="Alpha/beta_knot_MTases"/>
</dbReference>
<dbReference type="Gene3D" id="3.30.1330.30">
    <property type="match status" value="1"/>
</dbReference>
<keyword evidence="2" id="KW-0808">Transferase</keyword>
<name>A0A9D7XS47_9BACT</name>
<feature type="domain" description="RNA 2-O ribose methyltransferase substrate binding" evidence="3">
    <location>
        <begin position="8"/>
        <end position="78"/>
    </location>
</feature>